<dbReference type="InterPro" id="IPR032882">
    <property type="entry name" value="SrkA/RdoA"/>
</dbReference>
<accession>W4L9L2</accession>
<keyword evidence="3 11" id="KW-0597">Phosphoprotein</keyword>
<keyword evidence="8 11" id="KW-0067">ATP-binding</keyword>
<dbReference type="Pfam" id="PF01636">
    <property type="entry name" value="APH"/>
    <property type="match status" value="1"/>
</dbReference>
<organism evidence="13 14">
    <name type="scientific">Entotheonella factor</name>
    <dbReference type="NCBI Taxonomy" id="1429438"/>
    <lineage>
        <taxon>Bacteria</taxon>
        <taxon>Pseudomonadati</taxon>
        <taxon>Nitrospinota/Tectimicrobiota group</taxon>
        <taxon>Candidatus Tectimicrobiota</taxon>
        <taxon>Candidatus Entotheonellia</taxon>
        <taxon>Candidatus Entotheonellales</taxon>
        <taxon>Candidatus Entotheonellaceae</taxon>
        <taxon>Candidatus Entotheonella</taxon>
    </lineage>
</organism>
<gene>
    <name evidence="11" type="primary">srkA</name>
    <name evidence="13" type="ORF">ETSY1_33695</name>
</gene>
<comment type="function">
    <text evidence="11">A protein kinase that phosphorylates Ser and Thr residues. Probably acts to suppress the effects of stress linked to accumulation of reactive oxygen species. Probably involved in the extracytoplasmic stress response.</text>
</comment>
<evidence type="ECO:0000256" key="5">
    <source>
        <dbReference type="ARBA" id="ARBA00022723"/>
    </source>
</evidence>
<dbReference type="PANTHER" id="PTHR39573">
    <property type="entry name" value="STRESS RESPONSE KINASE A"/>
    <property type="match status" value="1"/>
</dbReference>
<comment type="caution">
    <text evidence="13">The sequence shown here is derived from an EMBL/GenBank/DDBJ whole genome shotgun (WGS) entry which is preliminary data.</text>
</comment>
<dbReference type="PATRIC" id="fig|1429438.4.peg.6367"/>
<comment type="cofactor">
    <cofactor evidence="11">
        <name>Mg(2+)</name>
        <dbReference type="ChEBI" id="CHEBI:18420"/>
    </cofactor>
</comment>
<reference evidence="13 14" key="1">
    <citation type="journal article" date="2014" name="Nature">
        <title>An environmental bacterial taxon with a large and distinct metabolic repertoire.</title>
        <authorList>
            <person name="Wilson M.C."/>
            <person name="Mori T."/>
            <person name="Ruckert C."/>
            <person name="Uria A.R."/>
            <person name="Helf M.J."/>
            <person name="Takada K."/>
            <person name="Gernert C."/>
            <person name="Steffens U.A."/>
            <person name="Heycke N."/>
            <person name="Schmitt S."/>
            <person name="Rinke C."/>
            <person name="Helfrich E.J."/>
            <person name="Brachmann A.O."/>
            <person name="Gurgui C."/>
            <person name="Wakimoto T."/>
            <person name="Kracht M."/>
            <person name="Crusemann M."/>
            <person name="Hentschel U."/>
            <person name="Abe I."/>
            <person name="Matsunaga S."/>
            <person name="Kalinowski J."/>
            <person name="Takeyama H."/>
            <person name="Piel J."/>
        </authorList>
    </citation>
    <scope>NUCLEOTIDE SEQUENCE [LARGE SCALE GENOMIC DNA]</scope>
    <source>
        <strain evidence="14">TSY1</strain>
    </source>
</reference>
<feature type="active site" evidence="11">
    <location>
        <position position="224"/>
    </location>
</feature>
<evidence type="ECO:0000256" key="1">
    <source>
        <dbReference type="ARBA" id="ARBA00022490"/>
    </source>
</evidence>
<dbReference type="PANTHER" id="PTHR39573:SF1">
    <property type="entry name" value="STRESS RESPONSE KINASE A"/>
    <property type="match status" value="1"/>
</dbReference>
<keyword evidence="2 11" id="KW-0723">Serine/threonine-protein kinase</keyword>
<evidence type="ECO:0000256" key="2">
    <source>
        <dbReference type="ARBA" id="ARBA00022527"/>
    </source>
</evidence>
<dbReference type="Gene3D" id="1.10.510.10">
    <property type="entry name" value="Transferase(Phosphotransferase) domain 1"/>
    <property type="match status" value="1"/>
</dbReference>
<feature type="binding site" evidence="11">
    <location>
        <position position="212"/>
    </location>
    <ligand>
        <name>Mg(2+)</name>
        <dbReference type="ChEBI" id="CHEBI:18420"/>
    </ligand>
</feature>
<keyword evidence="1 11" id="KW-0963">Cytoplasm</keyword>
<keyword evidence="6 11" id="KW-0547">Nucleotide-binding</keyword>
<protein>
    <recommendedName>
        <fullName evidence="11">Stress response kinase A</fullName>
        <ecNumber evidence="11">2.7.11.1</ecNumber>
    </recommendedName>
    <alternativeName>
        <fullName evidence="11">Serine/threonine-protein kinase SrkA</fullName>
    </alternativeName>
</protein>
<dbReference type="AlphaFoldDB" id="W4L9L2"/>
<feature type="binding site" evidence="11">
    <location>
        <position position="224"/>
    </location>
    <ligand>
        <name>Mg(2+)</name>
        <dbReference type="ChEBI" id="CHEBI:18420"/>
    </ligand>
</feature>
<feature type="active site" description="Proton acceptor" evidence="11">
    <location>
        <position position="207"/>
    </location>
</feature>
<proteinExistence type="inferred from homology"/>
<evidence type="ECO:0000256" key="6">
    <source>
        <dbReference type="ARBA" id="ARBA00022741"/>
    </source>
</evidence>
<dbReference type="GO" id="GO:0005737">
    <property type="term" value="C:cytoplasm"/>
    <property type="evidence" value="ECO:0007669"/>
    <property type="project" value="UniProtKB-SubCell"/>
</dbReference>
<dbReference type="EC" id="2.7.11.1" evidence="11"/>
<dbReference type="InterPro" id="IPR002575">
    <property type="entry name" value="Aminoglycoside_PTrfase"/>
</dbReference>
<keyword evidence="9 11" id="KW-0460">Magnesium</keyword>
<comment type="catalytic activity">
    <reaction evidence="11">
        <text>L-seryl-[protein] + ATP = O-phospho-L-seryl-[protein] + ADP + H(+)</text>
        <dbReference type="Rhea" id="RHEA:17989"/>
        <dbReference type="Rhea" id="RHEA-COMP:9863"/>
        <dbReference type="Rhea" id="RHEA-COMP:11604"/>
        <dbReference type="ChEBI" id="CHEBI:15378"/>
        <dbReference type="ChEBI" id="CHEBI:29999"/>
        <dbReference type="ChEBI" id="CHEBI:30616"/>
        <dbReference type="ChEBI" id="CHEBI:83421"/>
        <dbReference type="ChEBI" id="CHEBI:456216"/>
        <dbReference type="EC" id="2.7.11.1"/>
    </reaction>
</comment>
<dbReference type="HOGENOM" id="CLU_054715_0_0_7"/>
<keyword evidence="7 11" id="KW-0418">Kinase</keyword>
<comment type="similarity">
    <text evidence="11">Belongs to the SrkA/RdoA protein kinase family.</text>
</comment>
<keyword evidence="10 11" id="KW-0346">Stress response</keyword>
<evidence type="ECO:0000313" key="13">
    <source>
        <dbReference type="EMBL" id="ETW94712.1"/>
    </source>
</evidence>
<comment type="subunit">
    <text evidence="11">Monomer.</text>
</comment>
<evidence type="ECO:0000313" key="14">
    <source>
        <dbReference type="Proteomes" id="UP000019141"/>
    </source>
</evidence>
<keyword evidence="14" id="KW-1185">Reference proteome</keyword>
<comment type="catalytic activity">
    <reaction evidence="11">
        <text>L-threonyl-[protein] + ATP = O-phospho-L-threonyl-[protein] + ADP + H(+)</text>
        <dbReference type="Rhea" id="RHEA:46608"/>
        <dbReference type="Rhea" id="RHEA-COMP:11060"/>
        <dbReference type="Rhea" id="RHEA-COMP:11605"/>
        <dbReference type="ChEBI" id="CHEBI:15378"/>
        <dbReference type="ChEBI" id="CHEBI:30013"/>
        <dbReference type="ChEBI" id="CHEBI:30616"/>
        <dbReference type="ChEBI" id="CHEBI:61977"/>
        <dbReference type="ChEBI" id="CHEBI:456216"/>
        <dbReference type="EC" id="2.7.11.1"/>
    </reaction>
</comment>
<dbReference type="SUPFAM" id="SSF56112">
    <property type="entry name" value="Protein kinase-like (PK-like)"/>
    <property type="match status" value="1"/>
</dbReference>
<feature type="site" description="ATP" evidence="11">
    <location>
        <position position="36"/>
    </location>
</feature>
<dbReference type="EMBL" id="AZHW01001021">
    <property type="protein sequence ID" value="ETW94712.1"/>
    <property type="molecule type" value="Genomic_DNA"/>
</dbReference>
<name>W4L9L2_ENTF1</name>
<dbReference type="GO" id="GO:0004674">
    <property type="term" value="F:protein serine/threonine kinase activity"/>
    <property type="evidence" value="ECO:0007669"/>
    <property type="project" value="UniProtKB-UniRule"/>
</dbReference>
<evidence type="ECO:0000259" key="12">
    <source>
        <dbReference type="Pfam" id="PF01636"/>
    </source>
</evidence>
<dbReference type="GO" id="GO:0106310">
    <property type="term" value="F:protein serine kinase activity"/>
    <property type="evidence" value="ECO:0007669"/>
    <property type="project" value="RHEA"/>
</dbReference>
<dbReference type="GO" id="GO:0005524">
    <property type="term" value="F:ATP binding"/>
    <property type="evidence" value="ECO:0007669"/>
    <property type="project" value="UniProtKB-UniRule"/>
</dbReference>
<evidence type="ECO:0000256" key="8">
    <source>
        <dbReference type="ARBA" id="ARBA00022840"/>
    </source>
</evidence>
<evidence type="ECO:0000256" key="11">
    <source>
        <dbReference type="HAMAP-Rule" id="MF_01497"/>
    </source>
</evidence>
<comment type="subcellular location">
    <subcellularLocation>
        <location evidence="11">Cytoplasm</location>
    </subcellularLocation>
</comment>
<feature type="domain" description="Aminoglycoside phosphotransferase" evidence="12">
    <location>
        <begin position="34"/>
        <end position="259"/>
    </location>
</feature>
<dbReference type="GO" id="GO:0000287">
    <property type="term" value="F:magnesium ion binding"/>
    <property type="evidence" value="ECO:0007669"/>
    <property type="project" value="UniProtKB-UniRule"/>
</dbReference>
<dbReference type="HAMAP" id="MF_01497">
    <property type="entry name" value="SrkA_kinase"/>
    <property type="match status" value="1"/>
</dbReference>
<keyword evidence="4 11" id="KW-0808">Transferase</keyword>
<evidence type="ECO:0000256" key="4">
    <source>
        <dbReference type="ARBA" id="ARBA00022679"/>
    </source>
</evidence>
<evidence type="ECO:0000256" key="9">
    <source>
        <dbReference type="ARBA" id="ARBA00022842"/>
    </source>
</evidence>
<dbReference type="Gene3D" id="3.30.200.70">
    <property type="match status" value="1"/>
</dbReference>
<keyword evidence="5 11" id="KW-0479">Metal-binding</keyword>
<evidence type="ECO:0000256" key="3">
    <source>
        <dbReference type="ARBA" id="ARBA00022553"/>
    </source>
</evidence>
<evidence type="ECO:0000256" key="7">
    <source>
        <dbReference type="ARBA" id="ARBA00022777"/>
    </source>
</evidence>
<dbReference type="NCBIfam" id="NF008738">
    <property type="entry name" value="PRK11768.1"/>
    <property type="match status" value="1"/>
</dbReference>
<sequence length="327" mass="37075">MPDSQHSFYDLTPEHILDAVETSGLACTGTCHALNSYENRVYEVEVEEVSGAIGRRIVKFYRPGRWSDDAILEEHNFLLELAAEELAVAAPEPLENGQTLQHSEGTGIPFAIFPKIVGRARDELDEHALRPLAHLLARIHNVGRSRSFQHRPNFDVETLGYKSLHAILDSQSLPDNLCQGYEAIVTQILAAIEPRFSSVSVQRLHGDAHLGNLIWQGDTPTFIDFDDMGTGPIVQDLWMSVPGRDDESRRRFDILIDSYDILGLLNRDSLRLIEPLRTLRMIRYSAWLLSHREDPAFSRAFPAFGTEQYWAQQIQDLREQGEILGLY</sequence>
<dbReference type="Proteomes" id="UP000019141">
    <property type="component" value="Unassembled WGS sequence"/>
</dbReference>
<dbReference type="Gene3D" id="1.20.1270.170">
    <property type="match status" value="1"/>
</dbReference>
<evidence type="ECO:0000256" key="10">
    <source>
        <dbReference type="ARBA" id="ARBA00023016"/>
    </source>
</evidence>
<dbReference type="InterPro" id="IPR011009">
    <property type="entry name" value="Kinase-like_dom_sf"/>
</dbReference>